<dbReference type="PROSITE" id="PS51857">
    <property type="entry name" value="CSD_2"/>
    <property type="match status" value="1"/>
</dbReference>
<name>A0A8W8JDL6_MAGGI</name>
<feature type="domain" description="CSD" evidence="3">
    <location>
        <begin position="74"/>
        <end position="140"/>
    </location>
</feature>
<dbReference type="GO" id="GO:0003730">
    <property type="term" value="F:mRNA 3'-UTR binding"/>
    <property type="evidence" value="ECO:0007669"/>
    <property type="project" value="TreeGrafter"/>
</dbReference>
<dbReference type="AlphaFoldDB" id="A0A8W8JDL6"/>
<dbReference type="SMART" id="SM00357">
    <property type="entry name" value="CSP"/>
    <property type="match status" value="1"/>
</dbReference>
<dbReference type="InterPro" id="IPR011129">
    <property type="entry name" value="CSD"/>
</dbReference>
<protein>
    <recommendedName>
        <fullName evidence="3">CSD domain-containing protein</fullName>
    </recommendedName>
</protein>
<feature type="region of interest" description="Disordered" evidence="2">
    <location>
        <begin position="50"/>
        <end position="75"/>
    </location>
</feature>
<dbReference type="Proteomes" id="UP000005408">
    <property type="component" value="Unassembled WGS sequence"/>
</dbReference>
<reference evidence="4" key="1">
    <citation type="submission" date="2022-08" db="UniProtKB">
        <authorList>
            <consortium name="EnsemblMetazoa"/>
        </authorList>
    </citation>
    <scope>IDENTIFICATION</scope>
    <source>
        <strain evidence="4">05x7-T-G4-1.051#20</strain>
    </source>
</reference>
<sequence length="161" mass="18267">MKSLRSHWGMRFGTRLCIEINMSSAKDIPQTQAMNNAVISGSPSNHHHFLIPSPIPTRRTRTFSQSERAKEGPTFKGKVREFCRQKGHGFIIPDHEKNPIFVHISDIEGEYVPKAGDEVTYKVILIPPKMEKRQAVHVKITHLAPGVSHEKWDSTPDLEAH</sequence>
<proteinExistence type="predicted"/>
<dbReference type="InterPro" id="IPR002059">
    <property type="entry name" value="CSP_DNA-bd"/>
</dbReference>
<accession>A0A8W8JDL6</accession>
<dbReference type="PANTHER" id="PTHR12962:SF1">
    <property type="entry name" value="COLD SHOCK DOMAIN-CONTAINING PROTEIN CG9705"/>
    <property type="match status" value="1"/>
</dbReference>
<dbReference type="InterPro" id="IPR052069">
    <property type="entry name" value="Ca-reg_mRNA-binding_domain"/>
</dbReference>
<dbReference type="PANTHER" id="PTHR12962">
    <property type="entry name" value="CALCIUM-REGULATED HEAT STABLE PROTEIN CRHSP-24-RELATED"/>
    <property type="match status" value="1"/>
</dbReference>
<evidence type="ECO:0000313" key="4">
    <source>
        <dbReference type="EnsemblMetazoa" id="G1790.1:cds"/>
    </source>
</evidence>
<evidence type="ECO:0000256" key="2">
    <source>
        <dbReference type="SAM" id="MobiDB-lite"/>
    </source>
</evidence>
<dbReference type="Gene3D" id="2.40.50.140">
    <property type="entry name" value="Nucleic acid-binding proteins"/>
    <property type="match status" value="1"/>
</dbReference>
<dbReference type="CDD" id="cd04458">
    <property type="entry name" value="CSP_CDS"/>
    <property type="match status" value="1"/>
</dbReference>
<dbReference type="SUPFAM" id="SSF50249">
    <property type="entry name" value="Nucleic acid-binding proteins"/>
    <property type="match status" value="1"/>
</dbReference>
<dbReference type="GO" id="GO:0005737">
    <property type="term" value="C:cytoplasm"/>
    <property type="evidence" value="ECO:0007669"/>
    <property type="project" value="TreeGrafter"/>
</dbReference>
<dbReference type="FunFam" id="2.40.50.140:FF:000086">
    <property type="entry name" value="Cold shock domain-containing protein C2"/>
    <property type="match status" value="1"/>
</dbReference>
<evidence type="ECO:0000256" key="1">
    <source>
        <dbReference type="ARBA" id="ARBA00022553"/>
    </source>
</evidence>
<dbReference type="EnsemblMetazoa" id="G1790.1">
    <property type="protein sequence ID" value="G1790.1:cds"/>
    <property type="gene ID" value="G1790"/>
</dbReference>
<keyword evidence="1" id="KW-0597">Phosphoprotein</keyword>
<evidence type="ECO:0000259" key="3">
    <source>
        <dbReference type="PROSITE" id="PS51857"/>
    </source>
</evidence>
<dbReference type="GO" id="GO:0043488">
    <property type="term" value="P:regulation of mRNA stability"/>
    <property type="evidence" value="ECO:0007669"/>
    <property type="project" value="TreeGrafter"/>
</dbReference>
<keyword evidence="5" id="KW-1185">Reference proteome</keyword>
<evidence type="ECO:0000313" key="5">
    <source>
        <dbReference type="Proteomes" id="UP000005408"/>
    </source>
</evidence>
<dbReference type="Pfam" id="PF00313">
    <property type="entry name" value="CSD"/>
    <property type="match status" value="1"/>
</dbReference>
<organism evidence="4 5">
    <name type="scientific">Magallana gigas</name>
    <name type="common">Pacific oyster</name>
    <name type="synonym">Crassostrea gigas</name>
    <dbReference type="NCBI Taxonomy" id="29159"/>
    <lineage>
        <taxon>Eukaryota</taxon>
        <taxon>Metazoa</taxon>
        <taxon>Spiralia</taxon>
        <taxon>Lophotrochozoa</taxon>
        <taxon>Mollusca</taxon>
        <taxon>Bivalvia</taxon>
        <taxon>Autobranchia</taxon>
        <taxon>Pteriomorphia</taxon>
        <taxon>Ostreida</taxon>
        <taxon>Ostreoidea</taxon>
        <taxon>Ostreidae</taxon>
        <taxon>Magallana</taxon>
    </lineage>
</organism>
<dbReference type="InterPro" id="IPR012340">
    <property type="entry name" value="NA-bd_OB-fold"/>
</dbReference>